<evidence type="ECO:0000313" key="14">
    <source>
        <dbReference type="EMBL" id="GEJ58153.1"/>
    </source>
</evidence>
<dbReference type="PROSITE" id="PS50110">
    <property type="entry name" value="RESPONSE_REGULATORY"/>
    <property type="match status" value="1"/>
</dbReference>
<dbReference type="PANTHER" id="PTHR43065:SF50">
    <property type="entry name" value="HISTIDINE KINASE"/>
    <property type="match status" value="1"/>
</dbReference>
<dbReference type="NCBIfam" id="TIGR00229">
    <property type="entry name" value="sensory_box"/>
    <property type="match status" value="2"/>
</dbReference>
<dbReference type="InterPro" id="IPR036890">
    <property type="entry name" value="HATPase_C_sf"/>
</dbReference>
<evidence type="ECO:0000256" key="3">
    <source>
        <dbReference type="ARBA" id="ARBA00022553"/>
    </source>
</evidence>
<dbReference type="Gene3D" id="3.30.450.20">
    <property type="entry name" value="PAS domain"/>
    <property type="match status" value="2"/>
</dbReference>
<dbReference type="InterPro" id="IPR013767">
    <property type="entry name" value="PAS_fold"/>
</dbReference>
<dbReference type="InterPro" id="IPR005467">
    <property type="entry name" value="His_kinase_dom"/>
</dbReference>
<feature type="domain" description="PAS" evidence="12">
    <location>
        <begin position="140"/>
        <end position="210"/>
    </location>
</feature>
<dbReference type="SMART" id="SM00086">
    <property type="entry name" value="PAC"/>
    <property type="match status" value="2"/>
</dbReference>
<dbReference type="CDD" id="cd00082">
    <property type="entry name" value="HisKA"/>
    <property type="match status" value="1"/>
</dbReference>
<feature type="modified residue" description="4-aspartylphosphate" evidence="9">
    <location>
        <position position="555"/>
    </location>
</feature>
<feature type="domain" description="Histidine kinase" evidence="10">
    <location>
        <begin position="279"/>
        <end position="493"/>
    </location>
</feature>
<dbReference type="EC" id="2.7.13.3" evidence="2"/>
<dbReference type="InterPro" id="IPR001610">
    <property type="entry name" value="PAC"/>
</dbReference>
<proteinExistence type="predicted"/>
<reference evidence="15" key="1">
    <citation type="journal article" date="2020" name="Appl. Environ. Microbiol.">
        <title>Diazotrophic Anaeromyxobacter Isolates from Soils.</title>
        <authorList>
            <person name="Masuda Y."/>
            <person name="Yamanaka H."/>
            <person name="Xu Z.X."/>
            <person name="Shiratori Y."/>
            <person name="Aono T."/>
            <person name="Amachi S."/>
            <person name="Senoo K."/>
            <person name="Itoh H."/>
        </authorList>
    </citation>
    <scope>NUCLEOTIDE SEQUENCE [LARGE SCALE GENOMIC DNA]</scope>
    <source>
        <strain evidence="15">R267</strain>
    </source>
</reference>
<keyword evidence="5" id="KW-0547">Nucleotide-binding</keyword>
<dbReference type="CDD" id="cd00130">
    <property type="entry name" value="PAS"/>
    <property type="match status" value="2"/>
</dbReference>
<dbReference type="InterPro" id="IPR003661">
    <property type="entry name" value="HisK_dim/P_dom"/>
</dbReference>
<dbReference type="CDD" id="cd17546">
    <property type="entry name" value="REC_hyHK_CKI1_RcsC-like"/>
    <property type="match status" value="1"/>
</dbReference>
<dbReference type="Pfam" id="PF00989">
    <property type="entry name" value="PAS"/>
    <property type="match status" value="1"/>
</dbReference>
<keyword evidence="15" id="KW-1185">Reference proteome</keyword>
<feature type="domain" description="PAS" evidence="12">
    <location>
        <begin position="3"/>
        <end position="46"/>
    </location>
</feature>
<accession>A0A7I9VP23</accession>
<dbReference type="GO" id="GO:0005524">
    <property type="term" value="F:ATP binding"/>
    <property type="evidence" value="ECO:0007669"/>
    <property type="project" value="UniProtKB-KW"/>
</dbReference>
<dbReference type="InterPro" id="IPR011006">
    <property type="entry name" value="CheY-like_superfamily"/>
</dbReference>
<keyword evidence="8" id="KW-0902">Two-component regulatory system</keyword>
<dbReference type="AlphaFoldDB" id="A0A7I9VP23"/>
<evidence type="ECO:0000256" key="6">
    <source>
        <dbReference type="ARBA" id="ARBA00022777"/>
    </source>
</evidence>
<name>A0A7I9VP23_9BACT</name>
<evidence type="ECO:0000259" key="12">
    <source>
        <dbReference type="PROSITE" id="PS50112"/>
    </source>
</evidence>
<dbReference type="Proteomes" id="UP000503640">
    <property type="component" value="Unassembled WGS sequence"/>
</dbReference>
<dbReference type="SUPFAM" id="SSF55785">
    <property type="entry name" value="PYP-like sensor domain (PAS domain)"/>
    <property type="match status" value="2"/>
</dbReference>
<dbReference type="SMART" id="SM00448">
    <property type="entry name" value="REC"/>
    <property type="match status" value="1"/>
</dbReference>
<dbReference type="InterPro" id="IPR000700">
    <property type="entry name" value="PAS-assoc_C"/>
</dbReference>
<feature type="domain" description="PAC" evidence="13">
    <location>
        <begin position="213"/>
        <end position="266"/>
    </location>
</feature>
<dbReference type="SUPFAM" id="SSF55874">
    <property type="entry name" value="ATPase domain of HSP90 chaperone/DNA topoisomerase II/histidine kinase"/>
    <property type="match status" value="1"/>
</dbReference>
<dbReference type="Gene3D" id="1.10.287.130">
    <property type="match status" value="1"/>
</dbReference>
<evidence type="ECO:0000259" key="11">
    <source>
        <dbReference type="PROSITE" id="PS50110"/>
    </source>
</evidence>
<gene>
    <name evidence="14" type="ORF">AMYX_28940</name>
</gene>
<evidence type="ECO:0000256" key="5">
    <source>
        <dbReference type="ARBA" id="ARBA00022741"/>
    </source>
</evidence>
<sequence>MPTGPRLDDVARYANDMVLLADAEHRLLDANDRATALLGYSREELLELRSMDLRDPATLGDFPERIRVQRAQGSDLFETRYRRKDGSTFPVEVSVRVFELQGVLYHQATARDITDRKRSEDARAGQLEELTRAQEALRASEAKFRAAFESAGMGIHFVDAEGRILEHNSVLREMLGYSSDELRELSLRDVLEPAYVAAGEADLRDLVEGRRDRVVEERRYRKRDGGILHAVVRATAVRDPHGAFQYVVGVVEDVTEKRALEAQLLFADRMSALGTLAAGVAHEINNPLAFVLSNLSYAIEELERGGGPTEVTRALEEAREGGVRVREIVRDLKTFSRPEERPDEEVDLRAVLRSAMNLAHNEIRHRALLEVDLRPVPPVLASAHRLGQVFLNLLINAAQAIGEGQADRNRIQVVCRPFGPRQVLVEVSDTGCGIPPEHLSHIFEPFFTTKPIGVGTGLGLSVCHGIVTGLGGDISVESRPGATTFRVSLPAVALEPAAGAEPAASRARILVVDDEPMVARAVARILAMHDVTVLNSAPAALEQLQQAAYDVVLCDLMMPDMSGMELHERLGPASATPSDRLVFITGGAFTPQARDFLARVPNPRVEKPFEPAALRALVDGLVARR</sequence>
<evidence type="ECO:0000256" key="8">
    <source>
        <dbReference type="ARBA" id="ARBA00023012"/>
    </source>
</evidence>
<dbReference type="Pfam" id="PF00512">
    <property type="entry name" value="HisKA"/>
    <property type="match status" value="1"/>
</dbReference>
<dbReference type="Pfam" id="PF13426">
    <property type="entry name" value="PAS_9"/>
    <property type="match status" value="1"/>
</dbReference>
<dbReference type="SUPFAM" id="SSF47384">
    <property type="entry name" value="Homodimeric domain of signal transducing histidine kinase"/>
    <property type="match status" value="1"/>
</dbReference>
<dbReference type="InterPro" id="IPR004358">
    <property type="entry name" value="Sig_transdc_His_kin-like_C"/>
</dbReference>
<evidence type="ECO:0000259" key="13">
    <source>
        <dbReference type="PROSITE" id="PS50113"/>
    </source>
</evidence>
<evidence type="ECO:0000256" key="4">
    <source>
        <dbReference type="ARBA" id="ARBA00022679"/>
    </source>
</evidence>
<dbReference type="Gene3D" id="3.30.565.10">
    <property type="entry name" value="Histidine kinase-like ATPase, C-terminal domain"/>
    <property type="match status" value="1"/>
</dbReference>
<dbReference type="GO" id="GO:0000155">
    <property type="term" value="F:phosphorelay sensor kinase activity"/>
    <property type="evidence" value="ECO:0007669"/>
    <property type="project" value="InterPro"/>
</dbReference>
<dbReference type="PRINTS" id="PR00344">
    <property type="entry name" value="BCTRLSENSOR"/>
</dbReference>
<dbReference type="PANTHER" id="PTHR43065">
    <property type="entry name" value="SENSOR HISTIDINE KINASE"/>
    <property type="match status" value="1"/>
</dbReference>
<feature type="domain" description="Response regulatory" evidence="11">
    <location>
        <begin position="508"/>
        <end position="622"/>
    </location>
</feature>
<evidence type="ECO:0000256" key="9">
    <source>
        <dbReference type="PROSITE-ProRule" id="PRU00169"/>
    </source>
</evidence>
<comment type="caution">
    <text evidence="14">The sequence shown here is derived from an EMBL/GenBank/DDBJ whole genome shotgun (WGS) entry which is preliminary data.</text>
</comment>
<feature type="domain" description="PAC" evidence="13">
    <location>
        <begin position="75"/>
        <end position="125"/>
    </location>
</feature>
<dbReference type="InterPro" id="IPR000014">
    <property type="entry name" value="PAS"/>
</dbReference>
<dbReference type="InterPro" id="IPR035965">
    <property type="entry name" value="PAS-like_dom_sf"/>
</dbReference>
<protein>
    <recommendedName>
        <fullName evidence="2">histidine kinase</fullName>
        <ecNumber evidence="2">2.7.13.3</ecNumber>
    </recommendedName>
</protein>
<dbReference type="Pfam" id="PF02518">
    <property type="entry name" value="HATPase_c"/>
    <property type="match status" value="1"/>
</dbReference>
<evidence type="ECO:0000259" key="10">
    <source>
        <dbReference type="PROSITE" id="PS50109"/>
    </source>
</evidence>
<dbReference type="SMART" id="SM00091">
    <property type="entry name" value="PAS"/>
    <property type="match status" value="2"/>
</dbReference>
<dbReference type="Gene3D" id="3.40.50.2300">
    <property type="match status" value="1"/>
</dbReference>
<dbReference type="PROSITE" id="PS50113">
    <property type="entry name" value="PAC"/>
    <property type="match status" value="2"/>
</dbReference>
<keyword evidence="3 9" id="KW-0597">Phosphoprotein</keyword>
<evidence type="ECO:0000256" key="7">
    <source>
        <dbReference type="ARBA" id="ARBA00022840"/>
    </source>
</evidence>
<evidence type="ECO:0000256" key="1">
    <source>
        <dbReference type="ARBA" id="ARBA00000085"/>
    </source>
</evidence>
<keyword evidence="6" id="KW-0418">Kinase</keyword>
<dbReference type="InterPro" id="IPR003594">
    <property type="entry name" value="HATPase_dom"/>
</dbReference>
<dbReference type="PROSITE" id="PS50109">
    <property type="entry name" value="HIS_KIN"/>
    <property type="match status" value="1"/>
</dbReference>
<dbReference type="InterPro" id="IPR036097">
    <property type="entry name" value="HisK_dim/P_sf"/>
</dbReference>
<dbReference type="SMART" id="SM00387">
    <property type="entry name" value="HATPase_c"/>
    <property type="match status" value="1"/>
</dbReference>
<dbReference type="GO" id="GO:0006355">
    <property type="term" value="P:regulation of DNA-templated transcription"/>
    <property type="evidence" value="ECO:0007669"/>
    <property type="project" value="InterPro"/>
</dbReference>
<evidence type="ECO:0000313" key="15">
    <source>
        <dbReference type="Proteomes" id="UP000503640"/>
    </source>
</evidence>
<organism evidence="14 15">
    <name type="scientific">Anaeromyxobacter diazotrophicus</name>
    <dbReference type="NCBI Taxonomy" id="2590199"/>
    <lineage>
        <taxon>Bacteria</taxon>
        <taxon>Pseudomonadati</taxon>
        <taxon>Myxococcota</taxon>
        <taxon>Myxococcia</taxon>
        <taxon>Myxococcales</taxon>
        <taxon>Cystobacterineae</taxon>
        <taxon>Anaeromyxobacteraceae</taxon>
        <taxon>Anaeromyxobacter</taxon>
    </lineage>
</organism>
<keyword evidence="7" id="KW-0067">ATP-binding</keyword>
<evidence type="ECO:0000256" key="2">
    <source>
        <dbReference type="ARBA" id="ARBA00012438"/>
    </source>
</evidence>
<dbReference type="SUPFAM" id="SSF52172">
    <property type="entry name" value="CheY-like"/>
    <property type="match status" value="1"/>
</dbReference>
<dbReference type="Pfam" id="PF00072">
    <property type="entry name" value="Response_reg"/>
    <property type="match status" value="1"/>
</dbReference>
<comment type="catalytic activity">
    <reaction evidence="1">
        <text>ATP + protein L-histidine = ADP + protein N-phospho-L-histidine.</text>
        <dbReference type="EC" id="2.7.13.3"/>
    </reaction>
</comment>
<keyword evidence="4" id="KW-0808">Transferase</keyword>
<dbReference type="PROSITE" id="PS50112">
    <property type="entry name" value="PAS"/>
    <property type="match status" value="2"/>
</dbReference>
<dbReference type="EMBL" id="BJTG01000007">
    <property type="protein sequence ID" value="GEJ58153.1"/>
    <property type="molecule type" value="Genomic_DNA"/>
</dbReference>
<dbReference type="SMART" id="SM00388">
    <property type="entry name" value="HisKA"/>
    <property type="match status" value="1"/>
</dbReference>
<dbReference type="InterPro" id="IPR001789">
    <property type="entry name" value="Sig_transdc_resp-reg_receiver"/>
</dbReference>
<dbReference type="RefSeq" id="WP_176066448.1">
    <property type="nucleotide sequence ID" value="NZ_BJTG01000007.1"/>
</dbReference>